<evidence type="ECO:0008006" key="3">
    <source>
        <dbReference type="Google" id="ProtNLM"/>
    </source>
</evidence>
<dbReference type="InterPro" id="IPR016181">
    <property type="entry name" value="Acyl_CoA_acyltransferase"/>
</dbReference>
<accession>A0A1H3YKR1</accession>
<evidence type="ECO:0000313" key="1">
    <source>
        <dbReference type="EMBL" id="SEA12037.1"/>
    </source>
</evidence>
<sequence length="185" mass="21395">MNNLELITVETGEKMAELFAKVELYEIYMECFAQPPYEEVFTADEVQQLFAQYADKGRIILCLDSELDRCAGFLAAVPLDEDEEVAQIAANHGLNVEDYWFLEEGGVGKAYRHRQIFSSMEQEMRTKIPVKGLLSRTKTINQASLKAHKKLGYRIVQGMTQLVKYQHLSGEMRQDERVFMKFWPK</sequence>
<proteinExistence type="predicted"/>
<dbReference type="SUPFAM" id="SSF55729">
    <property type="entry name" value="Acyl-CoA N-acyltransferases (Nat)"/>
    <property type="match status" value="1"/>
</dbReference>
<dbReference type="AlphaFoldDB" id="A0A1H3YKR1"/>
<dbReference type="EMBL" id="FNQG01000008">
    <property type="protein sequence ID" value="SEA12037.1"/>
    <property type="molecule type" value="Genomic_DNA"/>
</dbReference>
<protein>
    <recommendedName>
        <fullName evidence="3">N-acetyltransferase domain-containing protein</fullName>
    </recommendedName>
</protein>
<dbReference type="Proteomes" id="UP000183469">
    <property type="component" value="Unassembled WGS sequence"/>
</dbReference>
<dbReference type="OrthoDB" id="1665422at2"/>
<dbReference type="Gene3D" id="3.40.630.30">
    <property type="match status" value="1"/>
</dbReference>
<evidence type="ECO:0000313" key="2">
    <source>
        <dbReference type="Proteomes" id="UP000183469"/>
    </source>
</evidence>
<organism evidence="1 2">
    <name type="scientific">Selenomonas ruminantium</name>
    <dbReference type="NCBI Taxonomy" id="971"/>
    <lineage>
        <taxon>Bacteria</taxon>
        <taxon>Bacillati</taxon>
        <taxon>Bacillota</taxon>
        <taxon>Negativicutes</taxon>
        <taxon>Selenomonadales</taxon>
        <taxon>Selenomonadaceae</taxon>
        <taxon>Selenomonas</taxon>
    </lineage>
</organism>
<reference evidence="1 2" key="1">
    <citation type="submission" date="2016-10" db="EMBL/GenBank/DDBJ databases">
        <authorList>
            <person name="de Groot N.N."/>
        </authorList>
    </citation>
    <scope>NUCLEOTIDE SEQUENCE [LARGE SCALE GENOMIC DNA]</scope>
    <source>
        <strain evidence="1 2">DSM 2872</strain>
    </source>
</reference>
<name>A0A1H3YKR1_SELRU</name>
<gene>
    <name evidence="1" type="ORF">SAMN05660648_02042</name>
</gene>
<dbReference type="RefSeq" id="WP_074672508.1">
    <property type="nucleotide sequence ID" value="NZ_FNQG01000008.1"/>
</dbReference>